<organism evidence="3 4">
    <name type="scientific">Pseudomonas savastanoi pv. glycinea str. race 4</name>
    <dbReference type="NCBI Taxonomy" id="875330"/>
    <lineage>
        <taxon>Bacteria</taxon>
        <taxon>Pseudomonadati</taxon>
        <taxon>Pseudomonadota</taxon>
        <taxon>Gammaproteobacteria</taxon>
        <taxon>Pseudomonadales</taxon>
        <taxon>Pseudomonadaceae</taxon>
        <taxon>Pseudomonas</taxon>
    </lineage>
</organism>
<dbReference type="PANTHER" id="PTHR24422">
    <property type="entry name" value="CHEMOTAXIS PROTEIN METHYLTRANSFERASE"/>
    <property type="match status" value="1"/>
</dbReference>
<accession>F3C4M0</accession>
<name>F3C4M0_PSESG</name>
<dbReference type="SMART" id="SM00086">
    <property type="entry name" value="PAC"/>
    <property type="match status" value="4"/>
</dbReference>
<dbReference type="CDD" id="cd00130">
    <property type="entry name" value="PAS"/>
    <property type="match status" value="4"/>
</dbReference>
<proteinExistence type="predicted"/>
<feature type="domain" description="PAS" evidence="1">
    <location>
        <begin position="138"/>
        <end position="168"/>
    </location>
</feature>
<feature type="domain" description="PAC" evidence="2">
    <location>
        <begin position="439"/>
        <end position="493"/>
    </location>
</feature>
<dbReference type="EMBL" id="ADWY01000568">
    <property type="protein sequence ID" value="EGH12771.1"/>
    <property type="molecule type" value="Genomic_DNA"/>
</dbReference>
<dbReference type="Proteomes" id="UP000005466">
    <property type="component" value="Unassembled WGS sequence"/>
</dbReference>
<gene>
    <name evidence="3" type="ORF">Pgy4_12966</name>
</gene>
<dbReference type="HOGENOM" id="CLU_000445_107_26_6"/>
<evidence type="ECO:0000259" key="2">
    <source>
        <dbReference type="PROSITE" id="PS50113"/>
    </source>
</evidence>
<dbReference type="Gene3D" id="3.30.450.20">
    <property type="entry name" value="PAS domain"/>
    <property type="match status" value="4"/>
</dbReference>
<dbReference type="SUPFAM" id="SSF55785">
    <property type="entry name" value="PYP-like sensor domain (PAS domain)"/>
    <property type="match status" value="4"/>
</dbReference>
<dbReference type="InterPro" id="IPR013655">
    <property type="entry name" value="PAS_fold_3"/>
</dbReference>
<evidence type="ECO:0000313" key="4">
    <source>
        <dbReference type="Proteomes" id="UP000005466"/>
    </source>
</evidence>
<dbReference type="PROSITE" id="PS50112">
    <property type="entry name" value="PAS"/>
    <property type="match status" value="2"/>
</dbReference>
<reference evidence="3 4" key="1">
    <citation type="journal article" date="2011" name="PLoS Pathog.">
        <title>Dynamic evolution of pathogenicity revealed by sequencing and comparative genomics of 19 Pseudomonas syringae isolates.</title>
        <authorList>
            <person name="Baltrus D.A."/>
            <person name="Nishimura M.T."/>
            <person name="Romanchuk A."/>
            <person name="Chang J.H."/>
            <person name="Mukhtar M.S."/>
            <person name="Cherkis K."/>
            <person name="Roach J."/>
            <person name="Grant S.R."/>
            <person name="Jones C.D."/>
            <person name="Dangl J.L."/>
        </authorList>
    </citation>
    <scope>NUCLEOTIDE SEQUENCE [LARGE SCALE GENOMIC DNA]</scope>
    <source>
        <strain evidence="4">race 4</strain>
    </source>
</reference>
<feature type="domain" description="PAC" evidence="2">
    <location>
        <begin position="197"/>
        <end position="249"/>
    </location>
</feature>
<dbReference type="AlphaFoldDB" id="F3C4M0"/>
<feature type="non-terminal residue" evidence="3">
    <location>
        <position position="495"/>
    </location>
</feature>
<dbReference type="PROSITE" id="PS50113">
    <property type="entry name" value="PAC"/>
    <property type="match status" value="4"/>
</dbReference>
<feature type="domain" description="PAC" evidence="2">
    <location>
        <begin position="75"/>
        <end position="127"/>
    </location>
</feature>
<sequence length="495" mass="57131">MDLHSLMAAIDRSQAMIEFDLEGNILRANTNFLDCVGYRLDEVQGRHHRMFCTPEHASSVEYATFWEKLGKGAFDEGQYKRLGKNGREIWLQATYNPVFDDQGNPFKVVKFATDVTQQRKTNAEYEGKVAAIDRSQSIIEFDLNGRVLNANENFLKVLGYRLDEIQGQHHRMFCEDDYLNSPAYRAFWAKLERGEYDSGEYKRIGKNGRELWISATYNPIFDPDGRPYKVVKFANDVTESRVRQAESAGKVTAIERSQAVIEFDLTGKVLNANRNFLAVFGYDLEEIVGEHHRMFCSEEFVSSLEYRELWEKLGRGEYDANEYKRKRKDGKEIWIQATYNPIFDAQGKPYKIVKFALDVTVAKETSVEHHGKVNAIDRAQAVIEFDMAGNIITANANFLKALGYGLQEIKGQHHRIFCDEEYVRGTEYREFWHGLGQGEFYSGRFMRVSKYGQKIWIQATYSPILDHDGLPFKVVKFATDITRQVEMEQAIEAKT</sequence>
<comment type="caution">
    <text evidence="3">The sequence shown here is derived from an EMBL/GenBank/DDBJ whole genome shotgun (WGS) entry which is preliminary data.</text>
</comment>
<feature type="domain" description="PAC" evidence="2">
    <location>
        <begin position="319"/>
        <end position="371"/>
    </location>
</feature>
<feature type="domain" description="PAS" evidence="1">
    <location>
        <begin position="260"/>
        <end position="290"/>
    </location>
</feature>
<evidence type="ECO:0000259" key="1">
    <source>
        <dbReference type="PROSITE" id="PS50112"/>
    </source>
</evidence>
<dbReference type="Pfam" id="PF08447">
    <property type="entry name" value="PAS_3"/>
    <property type="match status" value="4"/>
</dbReference>
<dbReference type="SMART" id="SM00091">
    <property type="entry name" value="PAS"/>
    <property type="match status" value="4"/>
</dbReference>
<evidence type="ECO:0000313" key="3">
    <source>
        <dbReference type="EMBL" id="EGH12771.1"/>
    </source>
</evidence>
<dbReference type="InterPro" id="IPR050903">
    <property type="entry name" value="Bact_Chemotaxis_MeTrfase"/>
</dbReference>
<dbReference type="InterPro" id="IPR000014">
    <property type="entry name" value="PAS"/>
</dbReference>
<dbReference type="InterPro" id="IPR001610">
    <property type="entry name" value="PAC"/>
</dbReference>
<protein>
    <submittedName>
        <fullName evidence="3">Methyl-accepting chemotaxis transducer/sensory box protein</fullName>
    </submittedName>
</protein>
<dbReference type="PANTHER" id="PTHR24422:SF10">
    <property type="entry name" value="CHEMOTAXIS PROTEIN METHYLTRANSFERASE 2"/>
    <property type="match status" value="1"/>
</dbReference>
<dbReference type="InterPro" id="IPR000700">
    <property type="entry name" value="PAS-assoc_C"/>
</dbReference>
<dbReference type="InterPro" id="IPR035965">
    <property type="entry name" value="PAS-like_dom_sf"/>
</dbReference>
<dbReference type="NCBIfam" id="TIGR00229">
    <property type="entry name" value="sensory_box"/>
    <property type="match status" value="4"/>
</dbReference>